<keyword evidence="2" id="KW-0472">Membrane</keyword>
<evidence type="ECO:0000256" key="2">
    <source>
        <dbReference type="SAM" id="Phobius"/>
    </source>
</evidence>
<feature type="transmembrane region" description="Helical" evidence="2">
    <location>
        <begin position="15"/>
        <end position="37"/>
    </location>
</feature>
<keyword evidence="2" id="KW-0812">Transmembrane</keyword>
<evidence type="ECO:0000313" key="3">
    <source>
        <dbReference type="EMBL" id="MFB9469604.1"/>
    </source>
</evidence>
<keyword evidence="2" id="KW-1133">Transmembrane helix</keyword>
<evidence type="ECO:0000313" key="4">
    <source>
        <dbReference type="Proteomes" id="UP001589568"/>
    </source>
</evidence>
<sequence>MGSGSARGEGAGSRLNWTAVSAVAGSLAAVVALFTYLRPPVTGSGAVVSTPSAVSSPSPEPSSPDREDARPSPSPSLERSTSRPPERTRATQDTPPPLPEVRPAGCDEAATALNAYRRDAGTSGSGQAAAAQQTYRDLMGAGLSAQGVVAAKIRRLAAEFQELGFRLTGMVDADPNQVITDINTDIREFNGLCAFD</sequence>
<feature type="compositionally biased region" description="Low complexity" evidence="1">
    <location>
        <begin position="43"/>
        <end position="57"/>
    </location>
</feature>
<name>A0ABV5NH26_9ACTN</name>
<proteinExistence type="predicted"/>
<evidence type="ECO:0008006" key="5">
    <source>
        <dbReference type="Google" id="ProtNLM"/>
    </source>
</evidence>
<reference evidence="3 4" key="1">
    <citation type="submission" date="2024-09" db="EMBL/GenBank/DDBJ databases">
        <authorList>
            <person name="Sun Q."/>
            <person name="Mori K."/>
        </authorList>
    </citation>
    <scope>NUCLEOTIDE SEQUENCE [LARGE SCALE GENOMIC DNA]</scope>
    <source>
        <strain evidence="3 4">JCM 3324</strain>
    </source>
</reference>
<dbReference type="RefSeq" id="WP_345407700.1">
    <property type="nucleotide sequence ID" value="NZ_BAAAXS010000001.1"/>
</dbReference>
<feature type="compositionally biased region" description="Basic and acidic residues" evidence="1">
    <location>
        <begin position="80"/>
        <end position="90"/>
    </location>
</feature>
<dbReference type="Proteomes" id="UP001589568">
    <property type="component" value="Unassembled WGS sequence"/>
</dbReference>
<evidence type="ECO:0000256" key="1">
    <source>
        <dbReference type="SAM" id="MobiDB-lite"/>
    </source>
</evidence>
<organism evidence="3 4">
    <name type="scientific">Nonomuraea salmonea</name>
    <dbReference type="NCBI Taxonomy" id="46181"/>
    <lineage>
        <taxon>Bacteria</taxon>
        <taxon>Bacillati</taxon>
        <taxon>Actinomycetota</taxon>
        <taxon>Actinomycetes</taxon>
        <taxon>Streptosporangiales</taxon>
        <taxon>Streptosporangiaceae</taxon>
        <taxon>Nonomuraea</taxon>
    </lineage>
</organism>
<dbReference type="EMBL" id="JBHMCF010000008">
    <property type="protein sequence ID" value="MFB9469604.1"/>
    <property type="molecule type" value="Genomic_DNA"/>
</dbReference>
<protein>
    <recommendedName>
        <fullName evidence="5">DUF732 domain-containing protein</fullName>
    </recommendedName>
</protein>
<comment type="caution">
    <text evidence="3">The sequence shown here is derived from an EMBL/GenBank/DDBJ whole genome shotgun (WGS) entry which is preliminary data.</text>
</comment>
<feature type="region of interest" description="Disordered" evidence="1">
    <location>
        <begin position="41"/>
        <end position="104"/>
    </location>
</feature>
<accession>A0ABV5NH26</accession>
<gene>
    <name evidence="3" type="ORF">ACFFR3_08800</name>
</gene>
<keyword evidence="4" id="KW-1185">Reference proteome</keyword>